<dbReference type="HOGENOM" id="CLU_006937_7_1_5"/>
<dbReference type="OrthoDB" id="312624at2"/>
<keyword evidence="5" id="KW-1185">Reference proteome</keyword>
<keyword evidence="2" id="KW-0274">FAD</keyword>
<dbReference type="PANTHER" id="PTHR42877">
    <property type="entry name" value="L-ORNITHINE N(5)-MONOOXYGENASE-RELATED"/>
    <property type="match status" value="1"/>
</dbReference>
<keyword evidence="1" id="KW-0285">Flavoprotein</keyword>
<dbReference type="AlphaFoldDB" id="B4RCN1"/>
<dbReference type="PANTHER" id="PTHR42877:SF4">
    <property type="entry name" value="FAD_NAD(P)-BINDING DOMAIN-CONTAINING PROTEIN-RELATED"/>
    <property type="match status" value="1"/>
</dbReference>
<dbReference type="GO" id="GO:0050661">
    <property type="term" value="F:NADP binding"/>
    <property type="evidence" value="ECO:0007669"/>
    <property type="project" value="InterPro"/>
</dbReference>
<dbReference type="InterPro" id="IPR020946">
    <property type="entry name" value="Flavin_mOase-like"/>
</dbReference>
<dbReference type="GO" id="GO:0004499">
    <property type="term" value="F:N,N-dimethylaniline monooxygenase activity"/>
    <property type="evidence" value="ECO:0007669"/>
    <property type="project" value="InterPro"/>
</dbReference>
<dbReference type="GO" id="GO:0050660">
    <property type="term" value="F:flavin adenine dinucleotide binding"/>
    <property type="evidence" value="ECO:0007669"/>
    <property type="project" value="InterPro"/>
</dbReference>
<evidence type="ECO:0000256" key="3">
    <source>
        <dbReference type="ARBA" id="ARBA00023002"/>
    </source>
</evidence>
<dbReference type="RefSeq" id="WP_012522360.1">
    <property type="nucleotide sequence ID" value="NC_011144.1"/>
</dbReference>
<dbReference type="Proteomes" id="UP000001868">
    <property type="component" value="Chromosome"/>
</dbReference>
<dbReference type="PRINTS" id="PR00469">
    <property type="entry name" value="PNDRDTASEII"/>
</dbReference>
<evidence type="ECO:0000313" key="5">
    <source>
        <dbReference type="Proteomes" id="UP000001868"/>
    </source>
</evidence>
<evidence type="ECO:0000256" key="2">
    <source>
        <dbReference type="ARBA" id="ARBA00022827"/>
    </source>
</evidence>
<organism evidence="4 5">
    <name type="scientific">Phenylobacterium zucineum (strain HLK1)</name>
    <dbReference type="NCBI Taxonomy" id="450851"/>
    <lineage>
        <taxon>Bacteria</taxon>
        <taxon>Pseudomonadati</taxon>
        <taxon>Pseudomonadota</taxon>
        <taxon>Alphaproteobacteria</taxon>
        <taxon>Caulobacterales</taxon>
        <taxon>Caulobacteraceae</taxon>
        <taxon>Phenylobacterium</taxon>
    </lineage>
</organism>
<name>B4RCN1_PHEZH</name>
<dbReference type="InterPro" id="IPR036188">
    <property type="entry name" value="FAD/NAD-bd_sf"/>
</dbReference>
<dbReference type="KEGG" id="pzu:PHZ_c1807"/>
<sequence length="641" mass="71586">MAEQRADLDEILKDAHLPSLMAALVHMTGDPGFIRPEWAPTYNPMEREDIGLSSETQAEMRSEAKAAIQAFLDGRPLQLREPDGATLRRMIDFVAGAPIPEGYADFLTDELALAGKSTKDPQFEQPRLKEAARKLKVLVIGAGMSGILTGIRLSQAGVPFEIVDKNPDVGGTWFENTYPGCRVDNSNHMYSYSFEPNHFWPQHFSTQPVLLSYFRGIAEKYGLRQHIRFETFVEQLTWDEAKAVWRVEMRGKDGQREVVEANAVVTAVGQLNRPRFPDIEGMGSFEGPAFHSAEWRHDVDLKGKRVAVIGTGASAYQFVPEIAPEVASLKVFQRTPPWGLPAPHYHENVPEGMKWLLEHVPYYDKWYRFWLFWMVTDGFLPMVKADPTWNGGPAAVGPENAMLREMCVQSIMAQVADRPDLLPKVVPDYPIGGKRAVLDNGVWLAALKRPNVDLITDRIVRITPKGVVTADGAEHEVDVIIYGTGFQASNFLSFLKVKGRGGRDLHESWGGDARAYLGITNPGFPNLFMIYGPNTNIVVNGSIVFFSECAVRYIVGCLKLLAETGARALEPKREVHDAFNARVDEANKGWAWGSPHVSSWYKNAFGRVSQNWPFGLIDYWRATLAPNPDDYVLEKAPEAVA</sequence>
<reference evidence="4 5" key="1">
    <citation type="journal article" date="2008" name="BMC Genomics">
        <title>Complete genome of Phenylobacterium zucineum - a novel facultative intracellular bacterium isolated from human erythroleukemia cell line K562.</title>
        <authorList>
            <person name="Luo Y."/>
            <person name="Xu X."/>
            <person name="Ding Z."/>
            <person name="Liu Z."/>
            <person name="Zhang B."/>
            <person name="Yan Z."/>
            <person name="Sun J."/>
            <person name="Hu S."/>
            <person name="Hu X."/>
        </authorList>
    </citation>
    <scope>NUCLEOTIDE SEQUENCE [LARGE SCALE GENOMIC DNA]</scope>
    <source>
        <strain evidence="4 5">HLK1</strain>
    </source>
</reference>
<evidence type="ECO:0000313" key="4">
    <source>
        <dbReference type="EMBL" id="ACG78218.1"/>
    </source>
</evidence>
<keyword evidence="3" id="KW-0560">Oxidoreductase</keyword>
<dbReference type="Pfam" id="PF00743">
    <property type="entry name" value="FMO-like"/>
    <property type="match status" value="1"/>
</dbReference>
<keyword evidence="4" id="KW-0503">Monooxygenase</keyword>
<protein>
    <submittedName>
        <fullName evidence="4">4-hydroxyacetophenone monooxygenase</fullName>
    </submittedName>
</protein>
<accession>B4RCN1</accession>
<dbReference type="SUPFAM" id="SSF51905">
    <property type="entry name" value="FAD/NAD(P)-binding domain"/>
    <property type="match status" value="2"/>
</dbReference>
<dbReference type="Gene3D" id="3.50.50.60">
    <property type="entry name" value="FAD/NAD(P)-binding domain"/>
    <property type="match status" value="3"/>
</dbReference>
<dbReference type="InterPro" id="IPR051209">
    <property type="entry name" value="FAD-bind_Monooxygenase_sf"/>
</dbReference>
<gene>
    <name evidence="4" type="ordered locus">PHZ_c1807</name>
</gene>
<evidence type="ECO:0000256" key="1">
    <source>
        <dbReference type="ARBA" id="ARBA00022630"/>
    </source>
</evidence>
<dbReference type="EMBL" id="CP000747">
    <property type="protein sequence ID" value="ACG78218.1"/>
    <property type="molecule type" value="Genomic_DNA"/>
</dbReference>
<dbReference type="eggNOG" id="COG2072">
    <property type="taxonomic scope" value="Bacteria"/>
</dbReference>
<proteinExistence type="predicted"/>
<dbReference type="STRING" id="450851.PHZ_c1807"/>